<evidence type="ECO:0000256" key="1">
    <source>
        <dbReference type="SAM" id="Phobius"/>
    </source>
</evidence>
<feature type="domain" description="Glycosyltransferase 2-like" evidence="2">
    <location>
        <begin position="4"/>
        <end position="166"/>
    </location>
</feature>
<keyword evidence="1" id="KW-0812">Transmembrane</keyword>
<keyword evidence="1" id="KW-1133">Transmembrane helix</keyword>
<protein>
    <submittedName>
        <fullName evidence="3">Glycosyltransferase, probably involved in cell wall biogenesis</fullName>
    </submittedName>
</protein>
<dbReference type="KEGG" id="afg:AFULGI_00006990"/>
<dbReference type="Pfam" id="PF00535">
    <property type="entry name" value="Glycos_transf_2"/>
    <property type="match status" value="1"/>
</dbReference>
<dbReference type="SUPFAM" id="SSF53448">
    <property type="entry name" value="Nucleotide-diphospho-sugar transferases"/>
    <property type="match status" value="1"/>
</dbReference>
<evidence type="ECO:0000313" key="4">
    <source>
        <dbReference type="Proteomes" id="UP000028501"/>
    </source>
</evidence>
<reference evidence="3 4" key="1">
    <citation type="submission" date="2013-07" db="EMBL/GenBank/DDBJ databases">
        <title>Genome of Archaeoglobus fulgidus.</title>
        <authorList>
            <person name="Fiebig A."/>
            <person name="Birkeland N.-K."/>
        </authorList>
    </citation>
    <scope>NUCLEOTIDE SEQUENCE [LARGE SCALE GENOMIC DNA]</scope>
    <source>
        <strain evidence="3 4">DSM 8774</strain>
    </source>
</reference>
<feature type="transmembrane region" description="Helical" evidence="1">
    <location>
        <begin position="272"/>
        <end position="295"/>
    </location>
</feature>
<dbReference type="PANTHER" id="PTHR43685">
    <property type="entry name" value="GLYCOSYLTRANSFERASE"/>
    <property type="match status" value="1"/>
</dbReference>
<dbReference type="PANTHER" id="PTHR43685:SF2">
    <property type="entry name" value="GLYCOSYLTRANSFERASE 2-LIKE DOMAIN-CONTAINING PROTEIN"/>
    <property type="match status" value="1"/>
</dbReference>
<dbReference type="GO" id="GO:0016740">
    <property type="term" value="F:transferase activity"/>
    <property type="evidence" value="ECO:0007669"/>
    <property type="project" value="UniProtKB-KW"/>
</dbReference>
<name>A0A075WAT7_ARCFL</name>
<dbReference type="HOGENOM" id="CLU_025996_19_2_2"/>
<dbReference type="InterPro" id="IPR001173">
    <property type="entry name" value="Glyco_trans_2-like"/>
</dbReference>
<keyword evidence="1" id="KW-0472">Membrane</keyword>
<evidence type="ECO:0000313" key="3">
    <source>
        <dbReference type="EMBL" id="AIG97500.1"/>
    </source>
</evidence>
<dbReference type="RefSeq" id="WP_010878124.1">
    <property type="nucleotide sequence ID" value="NZ_CP006577.1"/>
</dbReference>
<keyword evidence="3" id="KW-0808">Transferase</keyword>
<dbReference type="EMBL" id="CP006577">
    <property type="protein sequence ID" value="AIG97500.1"/>
    <property type="molecule type" value="Genomic_DNA"/>
</dbReference>
<dbReference type="Gene3D" id="3.90.550.10">
    <property type="entry name" value="Spore Coat Polysaccharide Biosynthesis Protein SpsA, Chain A"/>
    <property type="match status" value="1"/>
</dbReference>
<dbReference type="AlphaFoldDB" id="A0A075WAT7"/>
<dbReference type="GeneID" id="24794222"/>
<evidence type="ECO:0000259" key="2">
    <source>
        <dbReference type="Pfam" id="PF00535"/>
    </source>
</evidence>
<organism evidence="3 4">
    <name type="scientific">Archaeoglobus fulgidus DSM 8774</name>
    <dbReference type="NCBI Taxonomy" id="1344584"/>
    <lineage>
        <taxon>Archaea</taxon>
        <taxon>Methanobacteriati</taxon>
        <taxon>Methanobacteriota</taxon>
        <taxon>Archaeoglobi</taxon>
        <taxon>Archaeoglobales</taxon>
        <taxon>Archaeoglobaceae</taxon>
        <taxon>Archaeoglobus</taxon>
    </lineage>
</organism>
<proteinExistence type="predicted"/>
<gene>
    <name evidence="3" type="ORF">AFULGI_00006990</name>
</gene>
<sequence>MKTSVIISTYTKERYKDVLRCIESVRHQSLKPYEILLILDPVKSLVEYYKNIVPKDVRVVVSDGFGLSKARNKGVFEAKGDIIAFIDDDAWADDLWLEKIVENYSDEGVYGVGGKIIPVFENGRPKWLPEELDWIVGCTYKGMPEQRTNIRNPIGANMSFRREAFEIAGPFRSEIGRYGKKLLSGEEAEFAMRLRKIKPDAKIIYEPSAVVYHKVPKSRVRISYAVKRAFYEGYSKAILAKEFPLEMESKYLNFILRSILRKLLSKGQQIEALVMSVIVMTVGIGNLYGTCRILLRK</sequence>
<dbReference type="InterPro" id="IPR050834">
    <property type="entry name" value="Glycosyltransf_2"/>
</dbReference>
<dbReference type="Proteomes" id="UP000028501">
    <property type="component" value="Chromosome"/>
</dbReference>
<dbReference type="InterPro" id="IPR029044">
    <property type="entry name" value="Nucleotide-diphossugar_trans"/>
</dbReference>
<accession>A0A075WAT7</accession>